<sequence>MKTVNFLYGKTTLDLEVPDDTPVLTSNIDELHSNKSGYDIVAEAMENPIDSPRLFELAKGKPDCTIIISDHTRPVPSQDILPHMIRELRMGNPDIKITFLVATGFHRQTTIDELRNKLGDALYEEFKDSIVVHDAHNPESNAKVGTLPSGPDCIIDKLALEASLLVAEGFIEAHFFAGFSGGRKSVLPGVCDAVTVMGNHCSKFIDSPYARTGILDHNPIHEDMIAAAEMANLAFICNVVIDEDKKTVAAFAGNFNTAHRKGADFLANYCVVRPAPADIVITTNGGYPLDQNAYQCSKGMSAGEATAKPDAVIIMLATCSDGHGGEQYYRSIADAESAQSFYDQCMATAQEDTLPDQWCAQIYCRILCKHKVLFVAEPEQEKMITDMKAEYFPTLEAAYARARELKGTDASLTCIPNGISVIVRD</sequence>
<keyword evidence="4" id="KW-1185">Reference proteome</keyword>
<feature type="domain" description="LarA-like N-terminal" evidence="1">
    <location>
        <begin position="8"/>
        <end position="213"/>
    </location>
</feature>
<gene>
    <name evidence="3" type="ORF">EV212_1209</name>
</gene>
<dbReference type="NCBIfam" id="NF033504">
    <property type="entry name" value="Ni_dep_LarA"/>
    <property type="match status" value="1"/>
</dbReference>
<dbReference type="OrthoDB" id="9770545at2"/>
<dbReference type="Gene3D" id="3.40.50.11440">
    <property type="match status" value="1"/>
</dbReference>
<evidence type="ECO:0000259" key="2">
    <source>
        <dbReference type="Pfam" id="PF21113"/>
    </source>
</evidence>
<proteinExistence type="predicted"/>
<dbReference type="Pfam" id="PF09861">
    <property type="entry name" value="Lar_N"/>
    <property type="match status" value="1"/>
</dbReference>
<comment type="caution">
    <text evidence="3">The sequence shown here is derived from an EMBL/GenBank/DDBJ whole genome shotgun (WGS) entry which is preliminary data.</text>
</comment>
<dbReference type="InterPro" id="IPR048520">
    <property type="entry name" value="LarA_C"/>
</dbReference>
<dbReference type="RefSeq" id="WP_132094211.1">
    <property type="nucleotide sequence ID" value="NZ_JANKAQ010000019.1"/>
</dbReference>
<evidence type="ECO:0000313" key="4">
    <source>
        <dbReference type="Proteomes" id="UP000295711"/>
    </source>
</evidence>
<dbReference type="Pfam" id="PF21113">
    <property type="entry name" value="LarA_C"/>
    <property type="match status" value="1"/>
</dbReference>
<dbReference type="EMBL" id="SLXA01000020">
    <property type="protein sequence ID" value="TCO81880.1"/>
    <property type="molecule type" value="Genomic_DNA"/>
</dbReference>
<dbReference type="GO" id="GO:0050043">
    <property type="term" value="F:lactate racemase activity"/>
    <property type="evidence" value="ECO:0007669"/>
    <property type="project" value="InterPro"/>
</dbReference>
<organism evidence="3 4">
    <name type="scientific">Frisingicoccus caecimuris</name>
    <dbReference type="NCBI Taxonomy" id="1796636"/>
    <lineage>
        <taxon>Bacteria</taxon>
        <taxon>Bacillati</taxon>
        <taxon>Bacillota</taxon>
        <taxon>Clostridia</taxon>
        <taxon>Lachnospirales</taxon>
        <taxon>Lachnospiraceae</taxon>
        <taxon>Frisingicoccus</taxon>
    </lineage>
</organism>
<protein>
    <submittedName>
        <fullName evidence="3">Nickel-dependent lactate racemase</fullName>
    </submittedName>
</protein>
<dbReference type="PANTHER" id="PTHR33171">
    <property type="entry name" value="LAR_N DOMAIN-CONTAINING PROTEIN"/>
    <property type="match status" value="1"/>
</dbReference>
<dbReference type="InterPro" id="IPR018657">
    <property type="entry name" value="LarA-like_N"/>
</dbReference>
<feature type="domain" description="Lactate racemase C-terminal" evidence="2">
    <location>
        <begin position="273"/>
        <end position="423"/>
    </location>
</feature>
<dbReference type="AlphaFoldDB" id="A0A4R2LG08"/>
<evidence type="ECO:0000313" key="3">
    <source>
        <dbReference type="EMBL" id="TCO81880.1"/>
    </source>
</evidence>
<name>A0A4R2LG08_9FIRM</name>
<dbReference type="PANTHER" id="PTHR33171:SF17">
    <property type="entry name" value="LARA-LIKE N-TERMINAL DOMAIN-CONTAINING PROTEIN"/>
    <property type="match status" value="1"/>
</dbReference>
<reference evidence="3 4" key="1">
    <citation type="submission" date="2019-03" db="EMBL/GenBank/DDBJ databases">
        <title>Genomic Encyclopedia of Type Strains, Phase IV (KMG-IV): sequencing the most valuable type-strain genomes for metagenomic binning, comparative biology and taxonomic classification.</title>
        <authorList>
            <person name="Goeker M."/>
        </authorList>
    </citation>
    <scope>NUCLEOTIDE SEQUENCE [LARGE SCALE GENOMIC DNA]</scope>
    <source>
        <strain evidence="3 4">DSM 28559</strain>
    </source>
</reference>
<dbReference type="Gene3D" id="3.90.226.30">
    <property type="match status" value="1"/>
</dbReference>
<accession>A0A4R2LG08</accession>
<evidence type="ECO:0000259" key="1">
    <source>
        <dbReference type="Pfam" id="PF09861"/>
    </source>
</evidence>
<dbReference type="InterPro" id="IPR048068">
    <property type="entry name" value="LarA-like"/>
</dbReference>
<dbReference type="InterPro" id="IPR047926">
    <property type="entry name" value="Ni_dep_LarA"/>
</dbReference>
<dbReference type="InterPro" id="IPR043166">
    <property type="entry name" value="LarA-like_C"/>
</dbReference>
<dbReference type="Proteomes" id="UP000295711">
    <property type="component" value="Unassembled WGS sequence"/>
</dbReference>